<dbReference type="InterPro" id="IPR031636">
    <property type="entry name" value="PknG_TPR"/>
</dbReference>
<dbReference type="Pfam" id="PF16918">
    <property type="entry name" value="PknG_TPR"/>
    <property type="match status" value="1"/>
</dbReference>
<reference evidence="12" key="2">
    <citation type="submission" date="2016-02" db="EMBL/GenBank/DDBJ databases">
        <title>Draft genome sequence of five rapidly growing Mycobacterium species.</title>
        <authorList>
            <person name="Katahira K."/>
            <person name="Gotou Y."/>
            <person name="Iida K."/>
            <person name="Ogura Y."/>
            <person name="Hayashi T."/>
        </authorList>
    </citation>
    <scope>NUCLEOTIDE SEQUENCE [LARGE SCALE GENOMIC DNA]</scope>
    <source>
        <strain evidence="12">JCM15298</strain>
    </source>
</reference>
<dbReference type="Gene3D" id="1.25.40.10">
    <property type="entry name" value="Tetratricopeptide repeat domain"/>
    <property type="match status" value="1"/>
</dbReference>
<dbReference type="EC" id="2.7.11.1" evidence="1"/>
<comment type="catalytic activity">
    <reaction evidence="7">
        <text>L-threonyl-[protein] + ATP = O-phospho-L-threonyl-[protein] + ADP + H(+)</text>
        <dbReference type="Rhea" id="RHEA:46608"/>
        <dbReference type="Rhea" id="RHEA-COMP:11060"/>
        <dbReference type="Rhea" id="RHEA-COMP:11605"/>
        <dbReference type="ChEBI" id="CHEBI:15378"/>
        <dbReference type="ChEBI" id="CHEBI:30013"/>
        <dbReference type="ChEBI" id="CHEBI:30616"/>
        <dbReference type="ChEBI" id="CHEBI:61977"/>
        <dbReference type="ChEBI" id="CHEBI:456216"/>
        <dbReference type="EC" id="2.7.11.1"/>
    </reaction>
</comment>
<dbReference type="AlphaFoldDB" id="A0A117IA97"/>
<dbReference type="STRING" id="228230.RMCC_3014"/>
<feature type="domain" description="Protein kinase" evidence="10">
    <location>
        <begin position="143"/>
        <end position="420"/>
    </location>
</feature>
<dbReference type="Gene3D" id="3.30.200.20">
    <property type="entry name" value="Phosphorylase Kinase, domain 1"/>
    <property type="match status" value="1"/>
</dbReference>
<dbReference type="PROSITE" id="PS50011">
    <property type="entry name" value="PROTEIN_KINASE_DOM"/>
    <property type="match status" value="1"/>
</dbReference>
<dbReference type="Gene3D" id="1.10.510.10">
    <property type="entry name" value="Transferase(Phosphotransferase) domain 1"/>
    <property type="match status" value="1"/>
</dbReference>
<dbReference type="Proteomes" id="UP000069443">
    <property type="component" value="Unassembled WGS sequence"/>
</dbReference>
<reference evidence="12" key="1">
    <citation type="journal article" date="2016" name="Genome Announc.">
        <title>Draft Genome Sequences of Five Rapidly Growing Mycobacterium Species, M. thermoresistibile, M. fortuitum subsp. acetamidolyticum, M. canariasense, M. brisbanense, and M. novocastrense.</title>
        <authorList>
            <person name="Katahira K."/>
            <person name="Ogura Y."/>
            <person name="Gotoh Y."/>
            <person name="Hayashi T."/>
        </authorList>
    </citation>
    <scope>NUCLEOTIDE SEQUENCE [LARGE SCALE GENOMIC DNA]</scope>
    <source>
        <strain evidence="12">JCM15298</strain>
    </source>
</reference>
<comment type="caution">
    <text evidence="11">The sequence shown here is derived from an EMBL/GenBank/DDBJ whole genome shotgun (WGS) entry which is preliminary data.</text>
</comment>
<dbReference type="InterPro" id="IPR000719">
    <property type="entry name" value="Prot_kinase_dom"/>
</dbReference>
<keyword evidence="12" id="KW-1185">Reference proteome</keyword>
<dbReference type="GO" id="GO:0004674">
    <property type="term" value="F:protein serine/threonine kinase activity"/>
    <property type="evidence" value="ECO:0007669"/>
    <property type="project" value="UniProtKB-KW"/>
</dbReference>
<evidence type="ECO:0000256" key="6">
    <source>
        <dbReference type="ARBA" id="ARBA00022840"/>
    </source>
</evidence>
<dbReference type="InterPro" id="IPR031634">
    <property type="entry name" value="PknG_rubred"/>
</dbReference>
<evidence type="ECO:0000313" key="12">
    <source>
        <dbReference type="Proteomes" id="UP000069443"/>
    </source>
</evidence>
<dbReference type="InterPro" id="IPR011990">
    <property type="entry name" value="TPR-like_helical_dom_sf"/>
</dbReference>
<keyword evidence="3" id="KW-0808">Transferase</keyword>
<evidence type="ECO:0000256" key="7">
    <source>
        <dbReference type="ARBA" id="ARBA00047899"/>
    </source>
</evidence>
<dbReference type="Pfam" id="PF16919">
    <property type="entry name" value="PknG_rubred"/>
    <property type="match status" value="1"/>
</dbReference>
<evidence type="ECO:0000259" key="10">
    <source>
        <dbReference type="PROSITE" id="PS50011"/>
    </source>
</evidence>
<dbReference type="Pfam" id="PF00069">
    <property type="entry name" value="Pkinase"/>
    <property type="match status" value="1"/>
</dbReference>
<evidence type="ECO:0000256" key="1">
    <source>
        <dbReference type="ARBA" id="ARBA00012513"/>
    </source>
</evidence>
<gene>
    <name evidence="11" type="ORF">RMCC_3014</name>
</gene>
<keyword evidence="4" id="KW-0547">Nucleotide-binding</keyword>
<keyword evidence="2" id="KW-0723">Serine/threonine-protein kinase</keyword>
<evidence type="ECO:0000256" key="9">
    <source>
        <dbReference type="SAM" id="MobiDB-lite"/>
    </source>
</evidence>
<dbReference type="OrthoDB" id="137117at2"/>
<dbReference type="InterPro" id="IPR011009">
    <property type="entry name" value="Kinase-like_dom_sf"/>
</dbReference>
<feature type="region of interest" description="Disordered" evidence="9">
    <location>
        <begin position="31"/>
        <end position="64"/>
    </location>
</feature>
<comment type="catalytic activity">
    <reaction evidence="8">
        <text>L-seryl-[protein] + ATP = O-phospho-L-seryl-[protein] + ADP + H(+)</text>
        <dbReference type="Rhea" id="RHEA:17989"/>
        <dbReference type="Rhea" id="RHEA-COMP:9863"/>
        <dbReference type="Rhea" id="RHEA-COMP:11604"/>
        <dbReference type="ChEBI" id="CHEBI:15378"/>
        <dbReference type="ChEBI" id="CHEBI:29999"/>
        <dbReference type="ChEBI" id="CHEBI:30616"/>
        <dbReference type="ChEBI" id="CHEBI:83421"/>
        <dbReference type="ChEBI" id="CHEBI:456216"/>
        <dbReference type="EC" id="2.7.11.1"/>
    </reaction>
</comment>
<dbReference type="GO" id="GO:0005524">
    <property type="term" value="F:ATP binding"/>
    <property type="evidence" value="ECO:0007669"/>
    <property type="project" value="UniProtKB-KW"/>
</dbReference>
<keyword evidence="6" id="KW-0067">ATP-binding</keyword>
<evidence type="ECO:0000256" key="2">
    <source>
        <dbReference type="ARBA" id="ARBA00022527"/>
    </source>
</evidence>
<protein>
    <recommendedName>
        <fullName evidence="1">non-specific serine/threonine protein kinase</fullName>
        <ecNumber evidence="1">2.7.11.1</ecNumber>
    </recommendedName>
</protein>
<sequence length="729" mass="76521">MKCAEPGCGGTVTDGYCDVCGSAPVPQQQPAATAAATRGSTSARSARTARTGSSRSTSSARGRLGAGVVTMPRIPKGDPAAAIMADPKVPEGSRFCGNPDCRKPVGRGRDGTPGRPEGFCTACGSRYSFVPMLSPGDLVAGQYEVQGCLAHGGLGWIYLAIDRNVHNRWVVLKGLLNSGDKDAMAAAAAEVLALAEVEHPSIVRIYNFVQHPDPSGVPVGFIVMEYVGGTSLKQIRKAHNGPLPPDQAVAYIVEIVPALDFLHGQGLAYCDFKPDNVMQTDEQLKLIDLGAVIAMDDQDSAIYGTIGYQAPEIARTGPTVASDVYTVGRTLAVLVMDVPQQNGHFAAELPGPETVPVLAAHESLHRALLRATDPDPARRFSSMAELADQLTGVLYEIVAAGGAPPEPRVSLHFSQQRGAFGISRVAPADRIEVIAALPVPSVDLTDPGAAVLATTSGTPPAQLEQALQLAGGAAASVEIPLRLARADLETRAPAAARKRLVRLDALIPGDWRLAWYRGQCALLEGNFDSAAQEFETVLATLPGELAPKLALAAVAELSGALDTTAARYYDTVWRTDHGYVSAAFGLARRRARAGDRAAAIAALDEVPSTSAYFTAAGATAIDILLDGRDGADLDEPTLADAGARAAALTVESATKRAQIDLQVLGAALSWLQAGHTGSTATLLGYPFDVPGIRRGMEQCYRDLAQGSRTIWDRIALVEQANAVRPRTRV</sequence>
<organism evidence="11 12">
    <name type="scientific">Mycolicibacterium canariasense</name>
    <name type="common">Mycobacterium canariasense</name>
    <dbReference type="NCBI Taxonomy" id="228230"/>
    <lineage>
        <taxon>Bacteria</taxon>
        <taxon>Bacillati</taxon>
        <taxon>Actinomycetota</taxon>
        <taxon>Actinomycetes</taxon>
        <taxon>Mycobacteriales</taxon>
        <taxon>Mycobacteriaceae</taxon>
        <taxon>Mycolicibacterium</taxon>
    </lineage>
</organism>
<proteinExistence type="predicted"/>
<evidence type="ECO:0000256" key="4">
    <source>
        <dbReference type="ARBA" id="ARBA00022741"/>
    </source>
</evidence>
<dbReference type="FunFam" id="3.30.200.20:FF:000205">
    <property type="entry name" value="Serine/threonine protein kinase"/>
    <property type="match status" value="1"/>
</dbReference>
<name>A0A117IA97_MYCCR</name>
<dbReference type="SUPFAM" id="SSF48452">
    <property type="entry name" value="TPR-like"/>
    <property type="match status" value="1"/>
</dbReference>
<dbReference type="RefSeq" id="WP_062657138.1">
    <property type="nucleotide sequence ID" value="NZ_BCSY01000046.1"/>
</dbReference>
<dbReference type="EMBL" id="BCSY01000046">
    <property type="protein sequence ID" value="GAS96048.1"/>
    <property type="molecule type" value="Genomic_DNA"/>
</dbReference>
<accession>A0A117IA97</accession>
<evidence type="ECO:0000313" key="11">
    <source>
        <dbReference type="EMBL" id="GAS96048.1"/>
    </source>
</evidence>
<dbReference type="FunFam" id="1.10.510.10:FF:000306">
    <property type="entry name" value="Serine/threonine protein kinase"/>
    <property type="match status" value="1"/>
</dbReference>
<evidence type="ECO:0000256" key="5">
    <source>
        <dbReference type="ARBA" id="ARBA00022777"/>
    </source>
</evidence>
<evidence type="ECO:0000256" key="8">
    <source>
        <dbReference type="ARBA" id="ARBA00048679"/>
    </source>
</evidence>
<dbReference type="PANTHER" id="PTHR24363">
    <property type="entry name" value="SERINE/THREONINE PROTEIN KINASE"/>
    <property type="match status" value="1"/>
</dbReference>
<dbReference type="CDD" id="cd14014">
    <property type="entry name" value="STKc_PknB_like"/>
    <property type="match status" value="1"/>
</dbReference>
<evidence type="ECO:0000256" key="3">
    <source>
        <dbReference type="ARBA" id="ARBA00022679"/>
    </source>
</evidence>
<dbReference type="SUPFAM" id="SSF56112">
    <property type="entry name" value="Protein kinase-like (PK-like)"/>
    <property type="match status" value="1"/>
</dbReference>
<dbReference type="PANTHER" id="PTHR24363:SF0">
    <property type="entry name" value="SERINE_THREONINE KINASE LIKE DOMAIN CONTAINING 1"/>
    <property type="match status" value="1"/>
</dbReference>
<keyword evidence="5 11" id="KW-0418">Kinase</keyword>